<dbReference type="Proteomes" id="UP001303046">
    <property type="component" value="Unassembled WGS sequence"/>
</dbReference>
<dbReference type="CDD" id="cd01898">
    <property type="entry name" value="Obg"/>
    <property type="match status" value="1"/>
</dbReference>
<dbReference type="PANTHER" id="PTHR11702">
    <property type="entry name" value="DEVELOPMENTALLY REGULATED GTP-BINDING PROTEIN-RELATED"/>
    <property type="match status" value="1"/>
</dbReference>
<evidence type="ECO:0000256" key="2">
    <source>
        <dbReference type="ARBA" id="ARBA00023134"/>
    </source>
</evidence>
<evidence type="ECO:0008006" key="7">
    <source>
        <dbReference type="Google" id="ProtNLM"/>
    </source>
</evidence>
<dbReference type="InterPro" id="IPR006073">
    <property type="entry name" value="GTP-bd"/>
</dbReference>
<dbReference type="InterPro" id="IPR036726">
    <property type="entry name" value="GTP1_OBG_dom_sf"/>
</dbReference>
<dbReference type="Pfam" id="PF01926">
    <property type="entry name" value="MMR_HSR1"/>
    <property type="match status" value="1"/>
</dbReference>
<dbReference type="InterPro" id="IPR031167">
    <property type="entry name" value="G_OBG"/>
</dbReference>
<name>A0ABR1DAY2_NECAM</name>
<evidence type="ECO:0000256" key="1">
    <source>
        <dbReference type="ARBA" id="ARBA00022741"/>
    </source>
</evidence>
<organism evidence="5 6">
    <name type="scientific">Necator americanus</name>
    <name type="common">Human hookworm</name>
    <dbReference type="NCBI Taxonomy" id="51031"/>
    <lineage>
        <taxon>Eukaryota</taxon>
        <taxon>Metazoa</taxon>
        <taxon>Ecdysozoa</taxon>
        <taxon>Nematoda</taxon>
        <taxon>Chromadorea</taxon>
        <taxon>Rhabditida</taxon>
        <taxon>Rhabditina</taxon>
        <taxon>Rhabditomorpha</taxon>
        <taxon>Strongyloidea</taxon>
        <taxon>Ancylostomatidae</taxon>
        <taxon>Bunostominae</taxon>
        <taxon>Necator</taxon>
    </lineage>
</organism>
<accession>A0ABR1DAY2</accession>
<dbReference type="PROSITE" id="PS51710">
    <property type="entry name" value="G_OBG"/>
    <property type="match status" value="1"/>
</dbReference>
<dbReference type="SUPFAM" id="SSF52540">
    <property type="entry name" value="P-loop containing nucleoside triphosphate hydrolases"/>
    <property type="match status" value="1"/>
</dbReference>
<keyword evidence="6" id="KW-1185">Reference proteome</keyword>
<evidence type="ECO:0000313" key="6">
    <source>
        <dbReference type="Proteomes" id="UP001303046"/>
    </source>
</evidence>
<evidence type="ECO:0000259" key="3">
    <source>
        <dbReference type="PROSITE" id="PS51710"/>
    </source>
</evidence>
<evidence type="ECO:0000259" key="4">
    <source>
        <dbReference type="PROSITE" id="PS51883"/>
    </source>
</evidence>
<feature type="domain" description="Obg" evidence="4">
    <location>
        <begin position="63"/>
        <end position="200"/>
    </location>
</feature>
<reference evidence="5 6" key="1">
    <citation type="submission" date="2023-08" db="EMBL/GenBank/DDBJ databases">
        <title>A Necator americanus chromosomal reference genome.</title>
        <authorList>
            <person name="Ilik V."/>
            <person name="Petrzelkova K.J."/>
            <person name="Pardy F."/>
            <person name="Fuh T."/>
            <person name="Niatou-Singa F.S."/>
            <person name="Gouil Q."/>
            <person name="Baker L."/>
            <person name="Ritchie M.E."/>
            <person name="Jex A.R."/>
            <person name="Gazzola D."/>
            <person name="Li H."/>
            <person name="Toshio Fujiwara R."/>
            <person name="Zhan B."/>
            <person name="Aroian R.V."/>
            <person name="Pafco B."/>
            <person name="Schwarz E.M."/>
        </authorList>
    </citation>
    <scope>NUCLEOTIDE SEQUENCE [LARGE SCALE GENOMIC DNA]</scope>
    <source>
        <strain evidence="5 6">Aroian</strain>
        <tissue evidence="5">Whole animal</tissue>
    </source>
</reference>
<dbReference type="InterPro" id="IPR045086">
    <property type="entry name" value="OBG_GTPase"/>
</dbReference>
<dbReference type="InterPro" id="IPR027417">
    <property type="entry name" value="P-loop_NTPase"/>
</dbReference>
<keyword evidence="1" id="KW-0547">Nucleotide-binding</keyword>
<dbReference type="SUPFAM" id="SSF82051">
    <property type="entry name" value="Obg GTP-binding protein N-terminal domain"/>
    <property type="match status" value="1"/>
</dbReference>
<comment type="caution">
    <text evidence="5">The sequence shown here is derived from an EMBL/GenBank/DDBJ whole genome shotgun (WGS) entry which is preliminary data.</text>
</comment>
<feature type="domain" description="OBG-type G" evidence="3">
    <location>
        <begin position="201"/>
        <end position="404"/>
    </location>
</feature>
<gene>
    <name evidence="5" type="primary">Necator_chrIV.g13994</name>
    <name evidence="5" type="ORF">RB195_000701</name>
</gene>
<keyword evidence="2" id="KW-0342">GTP-binding</keyword>
<dbReference type="PROSITE" id="PS51883">
    <property type="entry name" value="OBG"/>
    <property type="match status" value="1"/>
</dbReference>
<dbReference type="Pfam" id="PF01018">
    <property type="entry name" value="GTP1_OBG"/>
    <property type="match status" value="1"/>
</dbReference>
<dbReference type="Gene3D" id="3.40.50.300">
    <property type="entry name" value="P-loop containing nucleotide triphosphate hydrolases"/>
    <property type="match status" value="1"/>
</dbReference>
<proteinExistence type="predicted"/>
<dbReference type="PANTHER" id="PTHR11702:SF43">
    <property type="entry name" value="GTP-BINDING PROTEIN 10"/>
    <property type="match status" value="1"/>
</dbReference>
<sequence>MYFSLYISLSSRKFLYLTQSTLFLAKNKRGTCKHKRSQCMRCSCLLRSSIKQVQQLIKHEQTIVEKDIFTLRVSAGSGGNGLSRYDGRGGNGGSVYLTASTSMAFTDIKKKLGGKMKLKAQNGTHSQKIKLVGDDGEHTYLQVPVGVEAVDTERNVLLARCSRPYQRYLIARGGTGGNARNHYKGEPGEQFDVSLHLKLRPNVGLVGFPNAGKSTLMKAFVPRKSIKIAPYPFTTTKPQVAFWVAEKHKEEEEDFTLSIADLPGLIEGAAQNRGKGHKFLKHLEYADVLLLVVDCLGFQLSNNLNEPFRTPLEVVALLNRELEDYSKKLVEKPALLVLNKIDIAPDKEEPSRLAQVLRGFDWPLNLSDELRPRFPLQFDFVLPISAKLGEIEELKRALVRTYRNVRPSIVPEHLRESDDKSLL</sequence>
<protein>
    <recommendedName>
        <fullName evidence="7">Obg family GTPase CgtA</fullName>
    </recommendedName>
</protein>
<dbReference type="Gene3D" id="2.70.210.12">
    <property type="entry name" value="GTP1/OBG domain"/>
    <property type="match status" value="1"/>
</dbReference>
<evidence type="ECO:0000313" key="5">
    <source>
        <dbReference type="EMBL" id="KAK6747658.1"/>
    </source>
</evidence>
<dbReference type="PRINTS" id="PR00326">
    <property type="entry name" value="GTP1OBG"/>
</dbReference>
<dbReference type="InterPro" id="IPR006169">
    <property type="entry name" value="GTP1_OBG_dom"/>
</dbReference>
<dbReference type="EMBL" id="JAVFWL010000004">
    <property type="protein sequence ID" value="KAK6747658.1"/>
    <property type="molecule type" value="Genomic_DNA"/>
</dbReference>